<dbReference type="EMBL" id="HBUF01249171">
    <property type="protein sequence ID" value="CAG6679475.1"/>
    <property type="molecule type" value="Transcribed_RNA"/>
</dbReference>
<organism evidence="4">
    <name type="scientific">Cacopsylla melanoneura</name>
    <dbReference type="NCBI Taxonomy" id="428564"/>
    <lineage>
        <taxon>Eukaryota</taxon>
        <taxon>Metazoa</taxon>
        <taxon>Ecdysozoa</taxon>
        <taxon>Arthropoda</taxon>
        <taxon>Hexapoda</taxon>
        <taxon>Insecta</taxon>
        <taxon>Pterygota</taxon>
        <taxon>Neoptera</taxon>
        <taxon>Paraneoptera</taxon>
        <taxon>Hemiptera</taxon>
        <taxon>Sternorrhyncha</taxon>
        <taxon>Psylloidea</taxon>
        <taxon>Psyllidae</taxon>
        <taxon>Psyllinae</taxon>
        <taxon>Cacopsylla</taxon>
    </lineage>
</organism>
<feature type="transmembrane region" description="Helical" evidence="2">
    <location>
        <begin position="65"/>
        <end position="83"/>
    </location>
</feature>
<feature type="compositionally biased region" description="Polar residues" evidence="1">
    <location>
        <begin position="283"/>
        <end position="292"/>
    </location>
</feature>
<dbReference type="EMBL" id="HBUF01406104">
    <property type="protein sequence ID" value="CAG6738086.1"/>
    <property type="molecule type" value="Transcribed_RNA"/>
</dbReference>
<evidence type="ECO:0000256" key="2">
    <source>
        <dbReference type="SAM" id="Phobius"/>
    </source>
</evidence>
<name>A0A8D9E290_9HEMI</name>
<dbReference type="EMBL" id="HBUF01071101">
    <property type="protein sequence ID" value="CAG6629555.1"/>
    <property type="molecule type" value="Transcribed_RNA"/>
</dbReference>
<protein>
    <recommendedName>
        <fullName evidence="3">Fibronectin type III domain-containing protein</fullName>
    </recommendedName>
</protein>
<dbReference type="PANTHER" id="PTHR21104">
    <property type="entry name" value="FIBRONECTIN TYPE III DOMAIN-CONTAINING PROTEIN"/>
    <property type="match status" value="1"/>
</dbReference>
<dbReference type="Pfam" id="PF16066">
    <property type="entry name" value="DUF4808"/>
    <property type="match status" value="1"/>
</dbReference>
<keyword evidence="2" id="KW-0472">Membrane</keyword>
<dbReference type="EMBL" id="HBUF01592119">
    <property type="protein sequence ID" value="CAG6773702.1"/>
    <property type="molecule type" value="Transcribed_RNA"/>
</dbReference>
<proteinExistence type="predicted"/>
<feature type="region of interest" description="Disordered" evidence="1">
    <location>
        <begin position="283"/>
        <end position="306"/>
    </location>
</feature>
<dbReference type="EMBL" id="HBUF01406106">
    <property type="protein sequence ID" value="CAG6738088.1"/>
    <property type="molecule type" value="Transcribed_RNA"/>
</dbReference>
<dbReference type="EMBL" id="HBUF01249174">
    <property type="protein sequence ID" value="CAG6679478.1"/>
    <property type="molecule type" value="Transcribed_RNA"/>
</dbReference>
<feature type="domain" description="Fibronectin type III" evidence="3">
    <location>
        <begin position="59"/>
        <end position="193"/>
    </location>
</feature>
<evidence type="ECO:0000256" key="1">
    <source>
        <dbReference type="SAM" id="MobiDB-lite"/>
    </source>
</evidence>
<dbReference type="PANTHER" id="PTHR21104:SF1">
    <property type="entry name" value="FIBRONECTIN TYPE III DOMAIN-CONTAINING PROTEIN"/>
    <property type="match status" value="1"/>
</dbReference>
<reference evidence="4" key="1">
    <citation type="submission" date="2021-05" db="EMBL/GenBank/DDBJ databases">
        <authorList>
            <person name="Alioto T."/>
            <person name="Alioto T."/>
            <person name="Gomez Garrido J."/>
        </authorList>
    </citation>
    <scope>NUCLEOTIDE SEQUENCE</scope>
</reference>
<keyword evidence="2" id="KW-1133">Transmembrane helix</keyword>
<evidence type="ECO:0000313" key="4">
    <source>
        <dbReference type="EMBL" id="CAG6738088.1"/>
    </source>
</evidence>
<evidence type="ECO:0000259" key="3">
    <source>
        <dbReference type="Pfam" id="PF16066"/>
    </source>
</evidence>
<accession>A0A8D9E290</accession>
<dbReference type="AlphaFoldDB" id="A0A8D9E290"/>
<sequence>MTDNIDDMDQLYPNDNNGSDEKIFMYYDPQPPPNNGIPPPPDILGTVPRGCYDVSGPIVIRTDEALIVISVLILWVAAIALFFNRWGKIRMLEPYQPKFHEETHRVSCPMADIAGVGHLQAHRASLSQYKVNNAMFDPSQPSPIFQTINPATHRSLNKVRQNSVFVETSTSSSTLPMSPPPRKVKSAIDLKTAINDCPMMRLASRSMQPMSAISPIDRRISYCGGTSSLNPGANLNTFRDRRVSCNFLSPTFTDYRRPSRSGECLSSLNKPCQEYLAPLPTSFPSTSTAGSRRTSDLFPSSKDSRRPSINNLIAQVTSERRCSSSLLRMNL</sequence>
<dbReference type="InterPro" id="IPR032073">
    <property type="entry name" value="FNDC5_C"/>
</dbReference>
<dbReference type="EMBL" id="HBUF01071098">
    <property type="protein sequence ID" value="CAG6629552.1"/>
    <property type="molecule type" value="Transcribed_RNA"/>
</dbReference>
<keyword evidence="2" id="KW-0812">Transmembrane</keyword>